<protein>
    <recommendedName>
        <fullName evidence="3">Phthiocerol/phthiodiolone dimycocerosyl transferase C-terminal domain-containing protein</fullName>
    </recommendedName>
</protein>
<organism evidence="4 5">
    <name type="scientific">Rotaria socialis</name>
    <dbReference type="NCBI Taxonomy" id="392032"/>
    <lineage>
        <taxon>Eukaryota</taxon>
        <taxon>Metazoa</taxon>
        <taxon>Spiralia</taxon>
        <taxon>Gnathifera</taxon>
        <taxon>Rotifera</taxon>
        <taxon>Eurotatoria</taxon>
        <taxon>Bdelloidea</taxon>
        <taxon>Philodinida</taxon>
        <taxon>Philodinidae</taxon>
        <taxon>Rotaria</taxon>
    </lineage>
</organism>
<dbReference type="InterPro" id="IPR052058">
    <property type="entry name" value="Alcohol_O-acetyltransferase"/>
</dbReference>
<feature type="domain" description="Phthiocerol/phthiodiolone dimycocerosyl transferase C-terminal" evidence="3">
    <location>
        <begin position="254"/>
        <end position="399"/>
    </location>
</feature>
<dbReference type="SUPFAM" id="SSF52777">
    <property type="entry name" value="CoA-dependent acyltransferases"/>
    <property type="match status" value="2"/>
</dbReference>
<dbReference type="InterPro" id="IPR023213">
    <property type="entry name" value="CAT-like_dom_sf"/>
</dbReference>
<dbReference type="Gene3D" id="3.30.559.30">
    <property type="entry name" value="Nonribosomal peptide synthetase, condensation domain"/>
    <property type="match status" value="1"/>
</dbReference>
<dbReference type="Proteomes" id="UP000663869">
    <property type="component" value="Unassembled WGS sequence"/>
</dbReference>
<dbReference type="Gene3D" id="3.30.559.10">
    <property type="entry name" value="Chloramphenicol acetyltransferase-like domain"/>
    <property type="match status" value="1"/>
</dbReference>
<evidence type="ECO:0000313" key="5">
    <source>
        <dbReference type="Proteomes" id="UP000663869"/>
    </source>
</evidence>
<accession>A0A818MBC6</accession>
<evidence type="ECO:0000256" key="1">
    <source>
        <dbReference type="ARBA" id="ARBA00022679"/>
    </source>
</evidence>
<dbReference type="PANTHER" id="PTHR28037:SF1">
    <property type="entry name" value="ALCOHOL O-ACETYLTRANSFERASE 1-RELATED"/>
    <property type="match status" value="1"/>
</dbReference>
<dbReference type="Pfam" id="PF16911">
    <property type="entry name" value="PapA_C"/>
    <property type="match status" value="1"/>
</dbReference>
<dbReference type="EMBL" id="CAJNYU010002703">
    <property type="protein sequence ID" value="CAF3588333.1"/>
    <property type="molecule type" value="Genomic_DNA"/>
</dbReference>
<gene>
    <name evidence="4" type="ORF">FME351_LOCUS21319</name>
</gene>
<comment type="caution">
    <text evidence="4">The sequence shown here is derived from an EMBL/GenBank/DDBJ whole genome shotgun (WGS) entry which is preliminary data.</text>
</comment>
<reference evidence="4" key="1">
    <citation type="submission" date="2021-02" db="EMBL/GenBank/DDBJ databases">
        <authorList>
            <person name="Nowell W R."/>
        </authorList>
    </citation>
    <scope>NUCLEOTIDE SEQUENCE</scope>
</reference>
<keyword evidence="1" id="KW-0808">Transferase</keyword>
<sequence>MWSWFYRGSHDVNSNQRVLGSAENALMKLSQQQQGYMKVVEVLHLQGPYISMEMLTAAVGRLQRRHPILRSRLRMRSVEPGSYLLDEDDTLRLTIREIPRNRDEYLHFWRTEWRKREKKTTVIGEGLVEFWLLQDPNDDGDDNGPREVVIICEHSVCDGISLSVVAHELLVSLSGGDENMFTRSLNWPLTMETAIKKSLSILGRLFILSKFILATLYLYATTRSTVCKIPLANIDFPLIDMATHCHTEAAYGILNKEDTQKLIEKCHQMGVTVTSAVSSALMCATSTLVNGHANSTSVLNFSISADTRKRCVPPVPNHDLSVHASATMMFTLPIRDVPTTTESRWHLAQAFGRHVKMSINAGHVLALGMILGSIYPKVMNPPNPADPVTCIVTSWGILPFHERYGRWKLTAMMPCMNMIRGGMPLTSIQTVNGVLTIMCLGPIPVFSQNTIEKLCDVTMHSLREMFQD</sequence>
<dbReference type="AlphaFoldDB" id="A0A818MBC6"/>
<evidence type="ECO:0000256" key="2">
    <source>
        <dbReference type="ARBA" id="ARBA00023315"/>
    </source>
</evidence>
<evidence type="ECO:0000259" key="3">
    <source>
        <dbReference type="Pfam" id="PF16911"/>
    </source>
</evidence>
<proteinExistence type="predicted"/>
<name>A0A818MBC6_9BILA</name>
<evidence type="ECO:0000313" key="4">
    <source>
        <dbReference type="EMBL" id="CAF3588333.1"/>
    </source>
</evidence>
<dbReference type="InterPro" id="IPR031641">
    <property type="entry name" value="PapA_C"/>
</dbReference>
<dbReference type="PANTHER" id="PTHR28037">
    <property type="entry name" value="ALCOHOL O-ACETYLTRANSFERASE 1-RELATED"/>
    <property type="match status" value="1"/>
</dbReference>
<dbReference type="GO" id="GO:0016746">
    <property type="term" value="F:acyltransferase activity"/>
    <property type="evidence" value="ECO:0007669"/>
    <property type="project" value="UniProtKB-KW"/>
</dbReference>
<keyword evidence="2" id="KW-0012">Acyltransferase</keyword>